<feature type="transmembrane region" description="Helical" evidence="7">
    <location>
        <begin position="117"/>
        <end position="140"/>
    </location>
</feature>
<dbReference type="OrthoDB" id="260807at2759"/>
<feature type="transmembrane region" description="Helical" evidence="7">
    <location>
        <begin position="146"/>
        <end position="170"/>
    </location>
</feature>
<evidence type="ECO:0000256" key="8">
    <source>
        <dbReference type="SAM" id="MobiDB-lite"/>
    </source>
</evidence>
<dbReference type="AlphaFoldDB" id="A0A0J0XYP8"/>
<comment type="function">
    <text evidence="7">Sodium-phosphate symporter.</text>
</comment>
<keyword evidence="5 7" id="KW-1133">Transmembrane helix</keyword>
<dbReference type="GO" id="GO:0016020">
    <property type="term" value="C:membrane"/>
    <property type="evidence" value="ECO:0007669"/>
    <property type="project" value="UniProtKB-SubCell"/>
</dbReference>
<feature type="transmembrane region" description="Helical" evidence="7">
    <location>
        <begin position="535"/>
        <end position="553"/>
    </location>
</feature>
<comment type="subcellular location">
    <subcellularLocation>
        <location evidence="1 7">Membrane</location>
        <topology evidence="1 7">Multi-pass membrane protein</topology>
    </subcellularLocation>
</comment>
<feature type="transmembrane region" description="Helical" evidence="7">
    <location>
        <begin position="559"/>
        <end position="578"/>
    </location>
</feature>
<gene>
    <name evidence="9" type="ORF">CC85DRAFT_281806</name>
</gene>
<dbReference type="GO" id="GO:0005315">
    <property type="term" value="F:phosphate transmembrane transporter activity"/>
    <property type="evidence" value="ECO:0007669"/>
    <property type="project" value="InterPro"/>
</dbReference>
<feature type="transmembrane region" description="Helical" evidence="7">
    <location>
        <begin position="48"/>
        <end position="65"/>
    </location>
</feature>
<dbReference type="GO" id="GO:0035435">
    <property type="term" value="P:phosphate ion transmembrane transport"/>
    <property type="evidence" value="ECO:0007669"/>
    <property type="project" value="TreeGrafter"/>
</dbReference>
<keyword evidence="4 7" id="KW-0812">Transmembrane</keyword>
<protein>
    <recommendedName>
        <fullName evidence="7">Phosphate transporter</fullName>
    </recommendedName>
</protein>
<feature type="transmembrane region" description="Helical" evidence="7">
    <location>
        <begin position="472"/>
        <end position="490"/>
    </location>
</feature>
<evidence type="ECO:0000313" key="10">
    <source>
        <dbReference type="Proteomes" id="UP000053611"/>
    </source>
</evidence>
<feature type="compositionally biased region" description="Polar residues" evidence="8">
    <location>
        <begin position="339"/>
        <end position="349"/>
    </location>
</feature>
<feature type="transmembrane region" description="Helical" evidence="7">
    <location>
        <begin position="85"/>
        <end position="105"/>
    </location>
</feature>
<dbReference type="STRING" id="879819.A0A0J0XYP8"/>
<feature type="transmembrane region" description="Helical" evidence="7">
    <location>
        <begin position="6"/>
        <end position="27"/>
    </location>
</feature>
<reference evidence="9 10" key="1">
    <citation type="submission" date="2015-03" db="EMBL/GenBank/DDBJ databases">
        <title>Genomics and transcriptomics of the oil-accumulating basidiomycete yeast T. oleaginosus allow insights into substrate utilization and the diverse evolutionary trajectories of mating systems in fungi.</title>
        <authorList>
            <consortium name="DOE Joint Genome Institute"/>
            <person name="Kourist R."/>
            <person name="Kracht O."/>
            <person name="Bracharz F."/>
            <person name="Lipzen A."/>
            <person name="Nolan M."/>
            <person name="Ohm R."/>
            <person name="Grigoriev I."/>
            <person name="Sun S."/>
            <person name="Heitman J."/>
            <person name="Bruck T."/>
            <person name="Nowrousian M."/>
        </authorList>
    </citation>
    <scope>NUCLEOTIDE SEQUENCE [LARGE SCALE GENOMIC DNA]</scope>
    <source>
        <strain evidence="9 10">IBC0246</strain>
    </source>
</reference>
<evidence type="ECO:0000256" key="2">
    <source>
        <dbReference type="ARBA" id="ARBA00022448"/>
    </source>
</evidence>
<sequence>MPKLHQWDYIFAIGLIFAALDAYNIGANDVANSFATSVAARSLTMRQACVLAAIFEFLGAVLVGAKVTGTIKNGIIALEMFRGNFGIEMLAFTCALVTSATWLMIATKNSWPVSTTYSLVSALAGVGVAVAGPAGVQWGWNGGKGLATIFAGFGIAPAISGGFASTIYLITKYAVLNRKDSVRKAMYLSPVYFFTVIAVLTMSIVYKGSPGLKLDKLSGATQAIAICLTAFVVAVLSIVFWLPYVYAKVVRKDWSLRWWHMALGPMLWKRPVPEMPADMAAPVINDYRVYGREDEHSAPADDSVAPVAETAVAVAELHAPSQTPSNDSNEKVKDVEAGQTENSSTTAPRTTVPLDEVDKKDEIVGPWILPRNLLIIGKRGLKALTKGSNYDVHAHQMKDEKTAAHLREIHKLAHQYDNDTEHLYTYLQVLTACVNSFAHGANDVSNAVGPLSAIYFIWSEGRRLEKDTPTPTWVLVFGGAWIVIGLATYGYNIMAALGNRLTLHSPSRGFSMQFGASLCVLLASQYGIPVSSTMCLAGATMGVGLVSGGWRAVNWKAFGWIFLGWVLTVPIAGPHRWYRRGVPPGSLHQRAPLVMEIGLLYTLPS</sequence>
<dbReference type="InterPro" id="IPR001204">
    <property type="entry name" value="Phos_transporter"/>
</dbReference>
<feature type="region of interest" description="Disordered" evidence="8">
    <location>
        <begin position="318"/>
        <end position="353"/>
    </location>
</feature>
<comment type="similarity">
    <text evidence="7">Belongs to the inorganic phosphate transporter (PiT) (TC 2.A.20) family.</text>
</comment>
<evidence type="ECO:0000256" key="6">
    <source>
        <dbReference type="ARBA" id="ARBA00023136"/>
    </source>
</evidence>
<dbReference type="EMBL" id="KQ087178">
    <property type="protein sequence ID" value="KLT46156.1"/>
    <property type="molecule type" value="Genomic_DNA"/>
</dbReference>
<evidence type="ECO:0000256" key="7">
    <source>
        <dbReference type="RuleBase" id="RU363058"/>
    </source>
</evidence>
<proteinExistence type="inferred from homology"/>
<evidence type="ECO:0000256" key="3">
    <source>
        <dbReference type="ARBA" id="ARBA00022592"/>
    </source>
</evidence>
<dbReference type="Proteomes" id="UP000053611">
    <property type="component" value="Unassembled WGS sequence"/>
</dbReference>
<name>A0A0J0XYP8_9TREE</name>
<keyword evidence="6 7" id="KW-0472">Membrane</keyword>
<keyword evidence="3 7" id="KW-0592">Phosphate transport</keyword>
<evidence type="ECO:0000256" key="4">
    <source>
        <dbReference type="ARBA" id="ARBA00022692"/>
    </source>
</evidence>
<dbReference type="PANTHER" id="PTHR11101">
    <property type="entry name" value="PHOSPHATE TRANSPORTER"/>
    <property type="match status" value="1"/>
</dbReference>
<keyword evidence="2 7" id="KW-0813">Transport</keyword>
<accession>A0A0J0XYP8</accession>
<dbReference type="Pfam" id="PF01384">
    <property type="entry name" value="PHO4"/>
    <property type="match status" value="1"/>
</dbReference>
<evidence type="ECO:0000313" key="9">
    <source>
        <dbReference type="EMBL" id="KLT46156.1"/>
    </source>
</evidence>
<organism evidence="9 10">
    <name type="scientific">Cutaneotrichosporon oleaginosum</name>
    <dbReference type="NCBI Taxonomy" id="879819"/>
    <lineage>
        <taxon>Eukaryota</taxon>
        <taxon>Fungi</taxon>
        <taxon>Dikarya</taxon>
        <taxon>Basidiomycota</taxon>
        <taxon>Agaricomycotina</taxon>
        <taxon>Tremellomycetes</taxon>
        <taxon>Trichosporonales</taxon>
        <taxon>Trichosporonaceae</taxon>
        <taxon>Cutaneotrichosporon</taxon>
    </lineage>
</organism>
<dbReference type="PANTHER" id="PTHR11101:SF80">
    <property type="entry name" value="PHOSPHATE TRANSPORTER"/>
    <property type="match status" value="1"/>
</dbReference>
<feature type="transmembrane region" description="Helical" evidence="7">
    <location>
        <begin position="220"/>
        <end position="247"/>
    </location>
</feature>
<evidence type="ECO:0000256" key="5">
    <source>
        <dbReference type="ARBA" id="ARBA00022989"/>
    </source>
</evidence>
<keyword evidence="10" id="KW-1185">Reference proteome</keyword>
<feature type="transmembrane region" description="Helical" evidence="7">
    <location>
        <begin position="191"/>
        <end position="208"/>
    </location>
</feature>
<evidence type="ECO:0000256" key="1">
    <source>
        <dbReference type="ARBA" id="ARBA00004141"/>
    </source>
</evidence>